<evidence type="ECO:0000259" key="2">
    <source>
        <dbReference type="Pfam" id="PF00149"/>
    </source>
</evidence>
<name>A0A6L2R4N1_9BACT</name>
<organism evidence="3 4">
    <name type="scientific">Candidatus Desulfovibrio kirbyi</name>
    <dbReference type="NCBI Taxonomy" id="2696086"/>
    <lineage>
        <taxon>Bacteria</taxon>
        <taxon>Pseudomonadati</taxon>
        <taxon>Thermodesulfobacteriota</taxon>
        <taxon>Desulfovibrionia</taxon>
        <taxon>Desulfovibrionales</taxon>
        <taxon>Desulfovibrionaceae</taxon>
        <taxon>Desulfovibrio</taxon>
    </lineage>
</organism>
<dbReference type="PANTHER" id="PTHR30337:SF7">
    <property type="entry name" value="PHOSPHOESTERASE"/>
    <property type="match status" value="1"/>
</dbReference>
<protein>
    <submittedName>
        <fullName evidence="3">DNA repair exonuclease</fullName>
    </submittedName>
</protein>
<proteinExistence type="predicted"/>
<dbReference type="PIRSF" id="PIRSF033091">
    <property type="entry name" value="Pesterase_YhaO"/>
    <property type="match status" value="1"/>
</dbReference>
<evidence type="ECO:0000256" key="1">
    <source>
        <dbReference type="ARBA" id="ARBA00022801"/>
    </source>
</evidence>
<dbReference type="Gene3D" id="3.60.21.10">
    <property type="match status" value="1"/>
</dbReference>
<keyword evidence="3" id="KW-0540">Nuclease</keyword>
<dbReference type="EMBL" id="BLLL01000003">
    <property type="protein sequence ID" value="GFH62548.1"/>
    <property type="molecule type" value="Genomic_DNA"/>
</dbReference>
<dbReference type="Proteomes" id="UP000505077">
    <property type="component" value="Unassembled WGS sequence"/>
</dbReference>
<dbReference type="AlphaFoldDB" id="A0A6L2R4N1"/>
<dbReference type="SUPFAM" id="SSF56300">
    <property type="entry name" value="Metallo-dependent phosphatases"/>
    <property type="match status" value="1"/>
</dbReference>
<dbReference type="PANTHER" id="PTHR30337">
    <property type="entry name" value="COMPONENT OF ATP-DEPENDENT DSDNA EXONUCLEASE"/>
    <property type="match status" value="1"/>
</dbReference>
<evidence type="ECO:0000313" key="4">
    <source>
        <dbReference type="Proteomes" id="UP000505077"/>
    </source>
</evidence>
<dbReference type="InterPro" id="IPR041796">
    <property type="entry name" value="Mre11_N"/>
</dbReference>
<sequence length="443" mass="48180">MPELAPEEKRIKPRGFLTVRYIHAADLHLDTAFYGIADVRLAKLLRKATFTALDRLVQFCESEKPDFLVLAGDIYNQEDCSIKAQLALRDACLSLQRAAVRVFLAHGNHDPLSSRLATVALPDNVTVFGTAPESHVVEKQGAVVAVVHGISHERAGESKNLASLFSRDQAHDCFQLGVLHCAVTGQTGKDRSYAPCSVADLRASGLDAWALGHVHERCVLSPTPFIAYCGNAQGLHINEEGDRGCLLVTVGSTACESKFLPLGQVQWKTLAFDLEGAANVNDVEARLTRLLKDAAAGANNACADIVARVTCTGCTALDAQLRNTDLLQTLKGRLAPYAGSPNIWLKDFRVETSPEIDREQYLLREDLLGCTLQRIDALSKDRAELQSVINAAIGGRTPRNASTKNLLAMHTAQLDDEQRLLLLREAERLCIASLSPSARSCHT</sequence>
<dbReference type="InterPro" id="IPR004843">
    <property type="entry name" value="Calcineurin-like_PHP"/>
</dbReference>
<reference evidence="3 4" key="1">
    <citation type="journal article" date="2020" name="ISME J.">
        <title>Parallel Reductive Genome Evolution in Desulfovibrio Ectosymbionts Independently Acquired by Trichonympha Protists in the Termite Gut.</title>
        <authorList>
            <person name="Takeuchi M."/>
            <person name="Kuwahara H."/>
            <person name="Murakami T."/>
            <person name="Takahashi K."/>
            <person name="Kajitani R."/>
            <person name="Toyoda A."/>
            <person name="Itoh T."/>
            <person name="Ohkuma M."/>
            <person name="Hongoh Y."/>
        </authorList>
    </citation>
    <scope>NUCLEOTIDE SEQUENCE [LARGE SCALE GENOMIC DNA]</scope>
    <source>
        <strain evidence="3">ZnDsv-02</strain>
    </source>
</reference>
<keyword evidence="1" id="KW-0378">Hydrolase</keyword>
<comment type="caution">
    <text evidence="3">The sequence shown here is derived from an EMBL/GenBank/DDBJ whole genome shotgun (WGS) entry which is preliminary data.</text>
</comment>
<dbReference type="Pfam" id="PF00149">
    <property type="entry name" value="Metallophos"/>
    <property type="match status" value="1"/>
</dbReference>
<dbReference type="InterPro" id="IPR050535">
    <property type="entry name" value="DNA_Repair-Maintenance_Comp"/>
</dbReference>
<dbReference type="GO" id="GO:0004527">
    <property type="term" value="F:exonuclease activity"/>
    <property type="evidence" value="ECO:0007669"/>
    <property type="project" value="UniProtKB-KW"/>
</dbReference>
<evidence type="ECO:0000313" key="3">
    <source>
        <dbReference type="EMBL" id="GFH62548.1"/>
    </source>
</evidence>
<dbReference type="InterPro" id="IPR014576">
    <property type="entry name" value="Pesterase_YhaO"/>
</dbReference>
<dbReference type="CDD" id="cd00840">
    <property type="entry name" value="MPP_Mre11_N"/>
    <property type="match status" value="1"/>
</dbReference>
<accession>A0A6L2R4N1</accession>
<keyword evidence="3" id="KW-0269">Exonuclease</keyword>
<dbReference type="InterPro" id="IPR029052">
    <property type="entry name" value="Metallo-depent_PP-like"/>
</dbReference>
<feature type="domain" description="Calcineurin-like phosphoesterase" evidence="2">
    <location>
        <begin position="20"/>
        <end position="216"/>
    </location>
</feature>
<gene>
    <name evidence="3" type="ORF">ZNDK_0319</name>
</gene>